<dbReference type="Proteomes" id="UP000198670">
    <property type="component" value="Unassembled WGS sequence"/>
</dbReference>
<evidence type="ECO:0000313" key="6">
    <source>
        <dbReference type="Proteomes" id="UP000198670"/>
    </source>
</evidence>
<proteinExistence type="predicted"/>
<accession>A0A1I3TGR1</accession>
<evidence type="ECO:0000256" key="3">
    <source>
        <dbReference type="ARBA" id="ARBA00023163"/>
    </source>
</evidence>
<dbReference type="GO" id="GO:0043565">
    <property type="term" value="F:sequence-specific DNA binding"/>
    <property type="evidence" value="ECO:0007669"/>
    <property type="project" value="InterPro"/>
</dbReference>
<feature type="domain" description="HTH araC/xylS-type" evidence="4">
    <location>
        <begin position="229"/>
        <end position="329"/>
    </location>
</feature>
<dbReference type="PROSITE" id="PS01124">
    <property type="entry name" value="HTH_ARAC_FAMILY_2"/>
    <property type="match status" value="1"/>
</dbReference>
<evidence type="ECO:0000256" key="2">
    <source>
        <dbReference type="ARBA" id="ARBA00023125"/>
    </source>
</evidence>
<dbReference type="Gene3D" id="1.10.10.60">
    <property type="entry name" value="Homeodomain-like"/>
    <property type="match status" value="2"/>
</dbReference>
<organism evidence="5 6">
    <name type="scientific">Parapedobacter indicus</name>
    <dbReference type="NCBI Taxonomy" id="1477437"/>
    <lineage>
        <taxon>Bacteria</taxon>
        <taxon>Pseudomonadati</taxon>
        <taxon>Bacteroidota</taxon>
        <taxon>Sphingobacteriia</taxon>
        <taxon>Sphingobacteriales</taxon>
        <taxon>Sphingobacteriaceae</taxon>
        <taxon>Parapedobacter</taxon>
    </lineage>
</organism>
<keyword evidence="2 5" id="KW-0238">DNA-binding</keyword>
<gene>
    <name evidence="5" type="ORF">SAMN05444682_112158</name>
</gene>
<dbReference type="SUPFAM" id="SSF46689">
    <property type="entry name" value="Homeodomain-like"/>
    <property type="match status" value="2"/>
</dbReference>
<evidence type="ECO:0000259" key="4">
    <source>
        <dbReference type="PROSITE" id="PS01124"/>
    </source>
</evidence>
<dbReference type="PANTHER" id="PTHR43280:SF2">
    <property type="entry name" value="HTH-TYPE TRANSCRIPTIONAL REGULATOR EXSA"/>
    <property type="match status" value="1"/>
</dbReference>
<dbReference type="AlphaFoldDB" id="A0A1I3TGR1"/>
<protein>
    <submittedName>
        <fullName evidence="5">AraC-type DNA-binding protein</fullName>
    </submittedName>
</protein>
<dbReference type="EMBL" id="FOQO01000012">
    <property type="protein sequence ID" value="SFJ69703.1"/>
    <property type="molecule type" value="Genomic_DNA"/>
</dbReference>
<dbReference type="Pfam" id="PF12833">
    <property type="entry name" value="HTH_18"/>
    <property type="match status" value="1"/>
</dbReference>
<dbReference type="PANTHER" id="PTHR43280">
    <property type="entry name" value="ARAC-FAMILY TRANSCRIPTIONAL REGULATOR"/>
    <property type="match status" value="1"/>
</dbReference>
<dbReference type="OrthoDB" id="799767at2"/>
<dbReference type="InterPro" id="IPR009057">
    <property type="entry name" value="Homeodomain-like_sf"/>
</dbReference>
<reference evidence="5 6" key="1">
    <citation type="submission" date="2016-10" db="EMBL/GenBank/DDBJ databases">
        <authorList>
            <person name="de Groot N.N."/>
        </authorList>
    </citation>
    <scope>NUCLEOTIDE SEQUENCE [LARGE SCALE GENOMIC DNA]</scope>
    <source>
        <strain evidence="5 6">RK1</strain>
    </source>
</reference>
<dbReference type="RefSeq" id="WP_090630867.1">
    <property type="nucleotide sequence ID" value="NZ_FOQO01000012.1"/>
</dbReference>
<dbReference type="STRING" id="1477437.SAMN05444682_112158"/>
<name>A0A1I3TGR1_9SPHI</name>
<dbReference type="InterPro" id="IPR018060">
    <property type="entry name" value="HTH_AraC"/>
</dbReference>
<keyword evidence="6" id="KW-1185">Reference proteome</keyword>
<evidence type="ECO:0000313" key="5">
    <source>
        <dbReference type="EMBL" id="SFJ69703.1"/>
    </source>
</evidence>
<keyword evidence="3" id="KW-0804">Transcription</keyword>
<sequence>MIKSITFDLYPRYFTLPNRGRLPFGVRYRLHHAERASWQHPEFWMAEQYHNGKHAYAALVEIDTDIRLALSAKAVHPDLLWLYQLEGALRIAPDGDGPPTRYLSLKEGQYAPLFAGTGDYIITVSPGRHRLLLLAAQLNWVKRYADTGFAPIQHLLSGPETGFVTGEPQPIHIRHLRCLFRLQQITGTPGFRQDVTLYDYLADLFYLYLAEISSTEKDPSIDTPEENVAEISRYLQREVIKGNVPTLADLAEQFGYTEKTLIRHFKRVLSDTPSQYIYRIRMVEAERLLAMEGLPPTPVAYQLGYEHFRTFERAFKRYYGKTPGEVYRNGKQ</sequence>
<keyword evidence="1" id="KW-0805">Transcription regulation</keyword>
<dbReference type="GO" id="GO:0003700">
    <property type="term" value="F:DNA-binding transcription factor activity"/>
    <property type="evidence" value="ECO:0007669"/>
    <property type="project" value="InterPro"/>
</dbReference>
<evidence type="ECO:0000256" key="1">
    <source>
        <dbReference type="ARBA" id="ARBA00023015"/>
    </source>
</evidence>
<dbReference type="SMART" id="SM00342">
    <property type="entry name" value="HTH_ARAC"/>
    <property type="match status" value="1"/>
</dbReference>